<dbReference type="Gene3D" id="1.10.3720.10">
    <property type="entry name" value="MetI-like"/>
    <property type="match status" value="1"/>
</dbReference>
<dbReference type="Proteomes" id="UP000318483">
    <property type="component" value="Plasmid unnamed1"/>
</dbReference>
<organism evidence="9 10">
    <name type="scientific">Qingshengfaniella alkalisoli</name>
    <dbReference type="NCBI Taxonomy" id="2599296"/>
    <lineage>
        <taxon>Bacteria</taxon>
        <taxon>Pseudomonadati</taxon>
        <taxon>Pseudomonadota</taxon>
        <taxon>Alphaproteobacteria</taxon>
        <taxon>Rhodobacterales</taxon>
        <taxon>Paracoccaceae</taxon>
        <taxon>Qingshengfaniella</taxon>
    </lineage>
</organism>
<accession>A0A5B8J178</accession>
<dbReference type="OrthoDB" id="9807402at2"/>
<dbReference type="PANTHER" id="PTHR43163">
    <property type="entry name" value="DIPEPTIDE TRANSPORT SYSTEM PERMEASE PROTEIN DPPB-RELATED"/>
    <property type="match status" value="1"/>
</dbReference>
<reference evidence="9 10" key="1">
    <citation type="submission" date="2019-07" db="EMBL/GenBank/DDBJ databases">
        <title>Litoreibacter alkalisoli sp. nov., isolated from saline-alkaline soil.</title>
        <authorList>
            <person name="Wang S."/>
            <person name="Xu L."/>
            <person name="Xing Y.-T."/>
            <person name="Sun J.-Q."/>
        </authorList>
    </citation>
    <scope>NUCLEOTIDE SEQUENCE [LARGE SCALE GENOMIC DNA]</scope>
    <source>
        <strain evidence="9 10">LN3S51</strain>
        <plasmid evidence="9 10">unnamed1</plasmid>
    </source>
</reference>
<keyword evidence="5 7" id="KW-1133">Transmembrane helix</keyword>
<feature type="transmembrane region" description="Helical" evidence="7">
    <location>
        <begin position="308"/>
        <end position="330"/>
    </location>
</feature>
<dbReference type="PANTHER" id="PTHR43163:SF8">
    <property type="entry name" value="D,D-DIPEPTIDE TRANSPORT SYSTEM PERMEASE PROTEIN DDPB-RELATED"/>
    <property type="match status" value="1"/>
</dbReference>
<evidence type="ECO:0000259" key="8">
    <source>
        <dbReference type="PROSITE" id="PS50928"/>
    </source>
</evidence>
<keyword evidence="9" id="KW-0614">Plasmid</keyword>
<dbReference type="EMBL" id="CP042262">
    <property type="protein sequence ID" value="QDY70628.1"/>
    <property type="molecule type" value="Genomic_DNA"/>
</dbReference>
<evidence type="ECO:0000256" key="3">
    <source>
        <dbReference type="ARBA" id="ARBA00022475"/>
    </source>
</evidence>
<name>A0A5B8J178_9RHOB</name>
<feature type="domain" description="ABC transmembrane type-1" evidence="8">
    <location>
        <begin position="154"/>
        <end position="385"/>
    </location>
</feature>
<dbReference type="KEGG" id="lit:FPZ52_13150"/>
<dbReference type="InterPro" id="IPR035906">
    <property type="entry name" value="MetI-like_sf"/>
</dbReference>
<dbReference type="CDD" id="cd06261">
    <property type="entry name" value="TM_PBP2"/>
    <property type="match status" value="1"/>
</dbReference>
<proteinExistence type="inferred from homology"/>
<geneLocation type="plasmid" evidence="9 10">
    <name>unnamed1</name>
</geneLocation>
<feature type="transmembrane region" description="Helical" evidence="7">
    <location>
        <begin position="60"/>
        <end position="85"/>
    </location>
</feature>
<evidence type="ECO:0000313" key="10">
    <source>
        <dbReference type="Proteomes" id="UP000318483"/>
    </source>
</evidence>
<dbReference type="SUPFAM" id="SSF161098">
    <property type="entry name" value="MetI-like"/>
    <property type="match status" value="1"/>
</dbReference>
<dbReference type="GO" id="GO:0005886">
    <property type="term" value="C:plasma membrane"/>
    <property type="evidence" value="ECO:0007669"/>
    <property type="project" value="UniProtKB-SubCell"/>
</dbReference>
<keyword evidence="6 7" id="KW-0472">Membrane</keyword>
<keyword evidence="3" id="KW-1003">Cell membrane</keyword>
<evidence type="ECO:0000256" key="4">
    <source>
        <dbReference type="ARBA" id="ARBA00022692"/>
    </source>
</evidence>
<evidence type="ECO:0000256" key="2">
    <source>
        <dbReference type="ARBA" id="ARBA00022448"/>
    </source>
</evidence>
<comment type="similarity">
    <text evidence="7">Belongs to the binding-protein-dependent transport system permease family.</text>
</comment>
<dbReference type="Pfam" id="PF00528">
    <property type="entry name" value="BPD_transp_1"/>
    <property type="match status" value="1"/>
</dbReference>
<dbReference type="InterPro" id="IPR000515">
    <property type="entry name" value="MetI-like"/>
</dbReference>
<feature type="transmembrane region" description="Helical" evidence="7">
    <location>
        <begin position="350"/>
        <end position="377"/>
    </location>
</feature>
<dbReference type="PROSITE" id="PS50928">
    <property type="entry name" value="ABC_TM1"/>
    <property type="match status" value="1"/>
</dbReference>
<dbReference type="Pfam" id="PF19300">
    <property type="entry name" value="BPD_transp_1_N"/>
    <property type="match status" value="1"/>
</dbReference>
<dbReference type="InterPro" id="IPR045621">
    <property type="entry name" value="BPD_transp_1_N"/>
</dbReference>
<evidence type="ECO:0000256" key="5">
    <source>
        <dbReference type="ARBA" id="ARBA00022989"/>
    </source>
</evidence>
<evidence type="ECO:0000256" key="6">
    <source>
        <dbReference type="ARBA" id="ARBA00023136"/>
    </source>
</evidence>
<evidence type="ECO:0000256" key="1">
    <source>
        <dbReference type="ARBA" id="ARBA00004651"/>
    </source>
</evidence>
<feature type="transmembrane region" description="Helical" evidence="7">
    <location>
        <begin position="258"/>
        <end position="278"/>
    </location>
</feature>
<comment type="subcellular location">
    <subcellularLocation>
        <location evidence="1 7">Cell membrane</location>
        <topology evidence="1 7">Multi-pass membrane protein</topology>
    </subcellularLocation>
</comment>
<feature type="transmembrane region" description="Helical" evidence="7">
    <location>
        <begin position="193"/>
        <end position="218"/>
    </location>
</feature>
<gene>
    <name evidence="9" type="ORF">FPZ52_13150</name>
</gene>
<evidence type="ECO:0000313" key="9">
    <source>
        <dbReference type="EMBL" id="QDY70628.1"/>
    </source>
</evidence>
<evidence type="ECO:0000256" key="7">
    <source>
        <dbReference type="RuleBase" id="RU363032"/>
    </source>
</evidence>
<keyword evidence="2 7" id="KW-0813">Transport</keyword>
<dbReference type="GO" id="GO:0071916">
    <property type="term" value="F:dipeptide transmembrane transporter activity"/>
    <property type="evidence" value="ECO:0007669"/>
    <property type="project" value="TreeGrafter"/>
</dbReference>
<keyword evidence="10" id="KW-1185">Reference proteome</keyword>
<dbReference type="AlphaFoldDB" id="A0A5B8J178"/>
<protein>
    <submittedName>
        <fullName evidence="9">ABC transporter permease</fullName>
    </submittedName>
</protein>
<keyword evidence="4 7" id="KW-0812">Transmembrane</keyword>
<feature type="transmembrane region" description="Helical" evidence="7">
    <location>
        <begin position="160"/>
        <end position="181"/>
    </location>
</feature>
<sequence>MLGSWIDLGLVTCDLAPCIKIFLIETNFCVLPKQNLYPRKENGPRLVTFSSFKSHPSVKFLGSLLGFAVVVGLTFLGLLAITFFIGRVVPIDPVLAVVGDRATQELYDATREAMGLNRPLVIQFFDYVGDVLRGDLGQSISTNRPVVDDLTRVFPATLEMATIGIIIGVLLGVPMGVYAAAHKGSWIDQVIRVFALLGYSVPAFWLGLVGLAVFYAGLGWVSGPGRVDIFYEGLVEPRTGLLLVDSIIAGDWDVFWNAASHLLLPATILGFFSLAYIARMTRSFMLDQLGQEYITTARVKGIPEWRVIWIHAFRPILVPLITVIGLSYAGLLEGSVMIETVFSWPGIGNYLTVALLNADMNAVLGATLVIGSVFIFINKISDVLYRVLDPRSRS</sequence>